<keyword evidence="3 4" id="KW-0067">ATP-binding</keyword>
<dbReference type="AlphaFoldDB" id="M8DDQ6"/>
<dbReference type="PATRIC" id="fig|1300222.3.peg.3422"/>
<evidence type="ECO:0000256" key="3">
    <source>
        <dbReference type="ARBA" id="ARBA00022840"/>
    </source>
</evidence>
<dbReference type="GO" id="GO:0016874">
    <property type="term" value="F:ligase activity"/>
    <property type="evidence" value="ECO:0007669"/>
    <property type="project" value="UniProtKB-KW"/>
</dbReference>
<protein>
    <recommendedName>
        <fullName evidence="5">ATP-grasp domain-containing protein</fullName>
    </recommendedName>
</protein>
<dbReference type="Pfam" id="PF18603">
    <property type="entry name" value="LAL_C2"/>
    <property type="match status" value="1"/>
</dbReference>
<dbReference type="GO" id="GO:0046872">
    <property type="term" value="F:metal ion binding"/>
    <property type="evidence" value="ECO:0007669"/>
    <property type="project" value="InterPro"/>
</dbReference>
<dbReference type="Pfam" id="PF18130">
    <property type="entry name" value="ATPgrasp_N"/>
    <property type="match status" value="1"/>
</dbReference>
<dbReference type="Gene3D" id="3.30.470.20">
    <property type="entry name" value="ATP-grasp fold, B domain"/>
    <property type="match status" value="2"/>
</dbReference>
<name>M8DDQ6_9BACL</name>
<dbReference type="OrthoDB" id="9803907at2"/>
<reference evidence="6 7" key="1">
    <citation type="submission" date="2013-03" db="EMBL/GenBank/DDBJ databases">
        <title>Assembly of a new bacterial strain Brevibacillus borstelensis AK1.</title>
        <authorList>
            <person name="Rajan I."/>
            <person name="PoliReddy D."/>
            <person name="Sugumar T."/>
            <person name="Rathinam K."/>
            <person name="Alqarawi S."/>
            <person name="Khalil A.B."/>
            <person name="Sivakumar N."/>
        </authorList>
    </citation>
    <scope>NUCLEOTIDE SEQUENCE [LARGE SCALE GENOMIC DNA]</scope>
    <source>
        <strain evidence="6 7">AK1</strain>
    </source>
</reference>
<evidence type="ECO:0000256" key="2">
    <source>
        <dbReference type="ARBA" id="ARBA00022741"/>
    </source>
</evidence>
<dbReference type="PANTHER" id="PTHR43585">
    <property type="entry name" value="FUMIPYRROLE BIOSYNTHESIS PROTEIN C"/>
    <property type="match status" value="1"/>
</dbReference>
<organism evidence="6 7">
    <name type="scientific">Brevibacillus borstelensis AK1</name>
    <dbReference type="NCBI Taxonomy" id="1300222"/>
    <lineage>
        <taxon>Bacteria</taxon>
        <taxon>Bacillati</taxon>
        <taxon>Bacillota</taxon>
        <taxon>Bacilli</taxon>
        <taxon>Bacillales</taxon>
        <taxon>Paenibacillaceae</taxon>
        <taxon>Brevibacillus</taxon>
    </lineage>
</organism>
<evidence type="ECO:0000256" key="1">
    <source>
        <dbReference type="ARBA" id="ARBA00022598"/>
    </source>
</evidence>
<dbReference type="InterPro" id="IPR052032">
    <property type="entry name" value="ATP-dep_AA_Ligase"/>
</dbReference>
<gene>
    <name evidence="6" type="ORF">I532_16373</name>
</gene>
<dbReference type="PROSITE" id="PS50975">
    <property type="entry name" value="ATP_GRASP"/>
    <property type="match status" value="1"/>
</dbReference>
<dbReference type="InterPro" id="IPR011761">
    <property type="entry name" value="ATP-grasp"/>
</dbReference>
<dbReference type="GO" id="GO:0005524">
    <property type="term" value="F:ATP binding"/>
    <property type="evidence" value="ECO:0007669"/>
    <property type="project" value="UniProtKB-UniRule"/>
</dbReference>
<dbReference type="PANTHER" id="PTHR43585:SF2">
    <property type="entry name" value="ATP-GRASP ENZYME FSQD"/>
    <property type="match status" value="1"/>
</dbReference>
<dbReference type="SUPFAM" id="SSF56059">
    <property type="entry name" value="Glutathione synthetase ATP-binding domain-like"/>
    <property type="match status" value="1"/>
</dbReference>
<proteinExistence type="predicted"/>
<sequence>MKKLLLFVESNTTGTGMIALKKAQERGFSPVFLTSKPERYAGLAETGCRVLVCDTNSLDALRTTIKKELPADQIAGIMTTSEFYLVTVATLAEEYGLPGNPPEAMLVCRNKAQTRLRLAKANVAQPRFAIIRKAKEIPETVKAIGLPCVVKPTDDSGSNDVKLCSGFLLSGKEGTLQKVEGVEEVRSMPGIRNVTISARAGDRVYIPQNAYHRLGYVIASGGTYAQTEYRLKEAVDNIVFTVKEQVEASWR</sequence>
<dbReference type="EMBL" id="APBN01000007">
    <property type="protein sequence ID" value="EMT51517.1"/>
    <property type="molecule type" value="Genomic_DNA"/>
</dbReference>
<keyword evidence="1" id="KW-0436">Ligase</keyword>
<dbReference type="RefSeq" id="WP_003389548.1">
    <property type="nucleotide sequence ID" value="NZ_APBN01000007.1"/>
</dbReference>
<evidence type="ECO:0000259" key="5">
    <source>
        <dbReference type="PROSITE" id="PS50975"/>
    </source>
</evidence>
<evidence type="ECO:0000256" key="4">
    <source>
        <dbReference type="PROSITE-ProRule" id="PRU00409"/>
    </source>
</evidence>
<dbReference type="STRING" id="1300222.I532_16373"/>
<feature type="domain" description="ATP-grasp" evidence="5">
    <location>
        <begin position="115"/>
        <end position="161"/>
    </location>
</feature>
<dbReference type="Proteomes" id="UP000012081">
    <property type="component" value="Unassembled WGS sequence"/>
</dbReference>
<dbReference type="Gene3D" id="3.40.50.20">
    <property type="match status" value="1"/>
</dbReference>
<dbReference type="InterPro" id="IPR040570">
    <property type="entry name" value="LAL_C2"/>
</dbReference>
<keyword evidence="7" id="KW-1185">Reference proteome</keyword>
<dbReference type="InterPro" id="IPR041472">
    <property type="entry name" value="BL00235/CARNS1_N"/>
</dbReference>
<evidence type="ECO:0000313" key="7">
    <source>
        <dbReference type="Proteomes" id="UP000012081"/>
    </source>
</evidence>
<accession>M8DDQ6</accession>
<comment type="caution">
    <text evidence="6">The sequence shown here is derived from an EMBL/GenBank/DDBJ whole genome shotgun (WGS) entry which is preliminary data.</text>
</comment>
<keyword evidence="2 4" id="KW-0547">Nucleotide-binding</keyword>
<evidence type="ECO:0000313" key="6">
    <source>
        <dbReference type="EMBL" id="EMT51517.1"/>
    </source>
</evidence>